<comment type="caution">
    <text evidence="1">The sequence shown here is derived from an EMBL/GenBank/DDBJ whole genome shotgun (WGS) entry which is preliminary data.</text>
</comment>
<evidence type="ECO:0000313" key="1">
    <source>
        <dbReference type="EMBL" id="PTA66631.1"/>
    </source>
</evidence>
<reference evidence="1 2" key="1">
    <citation type="submission" date="2018-03" db="EMBL/GenBank/DDBJ databases">
        <title>Draft genome of Deinococcus sp. OD32.</title>
        <authorList>
            <person name="Wang X.-P."/>
            <person name="Du Z.-J."/>
        </authorList>
    </citation>
    <scope>NUCLEOTIDE SEQUENCE [LARGE SCALE GENOMIC DNA]</scope>
    <source>
        <strain evidence="1 2">OD32</strain>
    </source>
</reference>
<dbReference type="Proteomes" id="UP000240317">
    <property type="component" value="Unassembled WGS sequence"/>
</dbReference>
<gene>
    <name evidence="1" type="ORF">C8263_16820</name>
</gene>
<name>A0A2T3W3Z7_9DEIO</name>
<proteinExistence type="predicted"/>
<evidence type="ECO:0000313" key="2">
    <source>
        <dbReference type="Proteomes" id="UP000240317"/>
    </source>
</evidence>
<accession>A0A2T3W3Z7</accession>
<keyword evidence="2" id="KW-1185">Reference proteome</keyword>
<sequence length="227" mass="24673">MGGQMRPALAWCDAQQGVFALTQPQGQGRQAQLLEWQVQRGSLNQQPPSAVTLQDTDAGAGQVYQPFAVTAGLRRGQPGVVRSSNVENVQDPAYRMTRISAFSLGTAEHRCRYVAQAAFLGVTAKRTVIVWENGGKATYATRTFDGTPGVFVQGGVSPANVRLNSPQGFTGLYTWTVAGGITYHLDLRRNELAVRQRGRTVLRESFLAYSVSTRVPMNVTPTTKETP</sequence>
<protein>
    <submittedName>
        <fullName evidence="1">Uncharacterized protein</fullName>
    </submittedName>
</protein>
<dbReference type="AlphaFoldDB" id="A0A2T3W3Z7"/>
<organism evidence="1 2">
    <name type="scientific">Deinococcus arcticus</name>
    <dbReference type="NCBI Taxonomy" id="2136176"/>
    <lineage>
        <taxon>Bacteria</taxon>
        <taxon>Thermotogati</taxon>
        <taxon>Deinococcota</taxon>
        <taxon>Deinococci</taxon>
        <taxon>Deinococcales</taxon>
        <taxon>Deinococcaceae</taxon>
        <taxon>Deinococcus</taxon>
    </lineage>
</organism>
<dbReference type="EMBL" id="PYSV01000023">
    <property type="protein sequence ID" value="PTA66631.1"/>
    <property type="molecule type" value="Genomic_DNA"/>
</dbReference>